<protein>
    <submittedName>
        <fullName evidence="2">Ectomycorrhiza-regulated small secreted protein</fullName>
    </submittedName>
</protein>
<dbReference type="Proteomes" id="UP000001194">
    <property type="component" value="Unassembled WGS sequence"/>
</dbReference>
<keyword evidence="3" id="KW-1185">Reference proteome</keyword>
<accession>B0D4T2</accession>
<proteinExistence type="predicted"/>
<evidence type="ECO:0000256" key="1">
    <source>
        <dbReference type="SAM" id="SignalP"/>
    </source>
</evidence>
<dbReference type="OrthoDB" id="3040186at2759"/>
<organism evidence="3">
    <name type="scientific">Laccaria bicolor (strain S238N-H82 / ATCC MYA-4686)</name>
    <name type="common">Bicoloured deceiver</name>
    <name type="synonym">Laccaria laccata var. bicolor</name>
    <dbReference type="NCBI Taxonomy" id="486041"/>
    <lineage>
        <taxon>Eukaryota</taxon>
        <taxon>Fungi</taxon>
        <taxon>Dikarya</taxon>
        <taxon>Basidiomycota</taxon>
        <taxon>Agaricomycotina</taxon>
        <taxon>Agaricomycetes</taxon>
        <taxon>Agaricomycetidae</taxon>
        <taxon>Agaricales</taxon>
        <taxon>Agaricineae</taxon>
        <taxon>Hydnangiaceae</taxon>
        <taxon>Laccaria</taxon>
    </lineage>
</organism>
<dbReference type="AlphaFoldDB" id="B0D4T2"/>
<dbReference type="EMBL" id="DS547097">
    <property type="protein sequence ID" value="EDR10396.1"/>
    <property type="molecule type" value="Genomic_DNA"/>
</dbReference>
<dbReference type="GeneID" id="6074599"/>
<dbReference type="KEGG" id="lbc:LACBIDRAFT_325402"/>
<evidence type="ECO:0000313" key="3">
    <source>
        <dbReference type="Proteomes" id="UP000001194"/>
    </source>
</evidence>
<sequence length="238" mass="25398">MLVLQILSAALAISLAKANPVAVDVHNWENPSADGAFKREELIVASLAGHYSQYIPGPTETSLTLRYHQERATCLDQFVWYCQIPAGACIAAVGSIAPPINLWSLLPCAIAAVCASVALTLGALCCNGVIKNCDNPSGFASGTRPVTGNVMAALNGGNGDTPFTRDTFRNGFNSYLWSHGSEVPNDDDFNNMYNNFLNRAFCSFGPGEGGNGCHPASVSRDSPFEVQSSKRNKYRLCA</sequence>
<feature type="chain" id="PRO_5002747091" evidence="1">
    <location>
        <begin position="19"/>
        <end position="238"/>
    </location>
</feature>
<name>B0D4T2_LACBS</name>
<feature type="signal peptide" evidence="1">
    <location>
        <begin position="1"/>
        <end position="18"/>
    </location>
</feature>
<dbReference type="HOGENOM" id="CLU_072844_0_0_1"/>
<evidence type="ECO:0000313" key="2">
    <source>
        <dbReference type="EMBL" id="EDR10396.1"/>
    </source>
</evidence>
<keyword evidence="1" id="KW-0732">Signal</keyword>
<gene>
    <name evidence="2" type="primary">MISSP23.5</name>
    <name evidence="2" type="ORF">LACBIDRAFT_325402</name>
</gene>
<reference evidence="2 3" key="1">
    <citation type="journal article" date="2008" name="Nature">
        <title>The genome of Laccaria bicolor provides insights into mycorrhizal symbiosis.</title>
        <authorList>
            <person name="Martin F."/>
            <person name="Aerts A."/>
            <person name="Ahren D."/>
            <person name="Brun A."/>
            <person name="Danchin E.G.J."/>
            <person name="Duchaussoy F."/>
            <person name="Gibon J."/>
            <person name="Kohler A."/>
            <person name="Lindquist E."/>
            <person name="Pereda V."/>
            <person name="Salamov A."/>
            <person name="Shapiro H.J."/>
            <person name="Wuyts J."/>
            <person name="Blaudez D."/>
            <person name="Buee M."/>
            <person name="Brokstein P."/>
            <person name="Canbaeck B."/>
            <person name="Cohen D."/>
            <person name="Courty P.E."/>
            <person name="Coutinho P.M."/>
            <person name="Delaruelle C."/>
            <person name="Detter J.C."/>
            <person name="Deveau A."/>
            <person name="DiFazio S."/>
            <person name="Duplessis S."/>
            <person name="Fraissinet-Tachet L."/>
            <person name="Lucic E."/>
            <person name="Frey-Klett P."/>
            <person name="Fourrey C."/>
            <person name="Feussner I."/>
            <person name="Gay G."/>
            <person name="Grimwood J."/>
            <person name="Hoegger P.J."/>
            <person name="Jain P."/>
            <person name="Kilaru S."/>
            <person name="Labbe J."/>
            <person name="Lin Y.C."/>
            <person name="Legue V."/>
            <person name="Le Tacon F."/>
            <person name="Marmeisse R."/>
            <person name="Melayah D."/>
            <person name="Montanini B."/>
            <person name="Muratet M."/>
            <person name="Nehls U."/>
            <person name="Niculita-Hirzel H."/>
            <person name="Oudot-Le Secq M.P."/>
            <person name="Peter M."/>
            <person name="Quesneville H."/>
            <person name="Rajashekar B."/>
            <person name="Reich M."/>
            <person name="Rouhier N."/>
            <person name="Schmutz J."/>
            <person name="Yin T."/>
            <person name="Chalot M."/>
            <person name="Henrissat B."/>
            <person name="Kuees U."/>
            <person name="Lucas S."/>
            <person name="Van de Peer Y."/>
            <person name="Podila G.K."/>
            <person name="Polle A."/>
            <person name="Pukkila P.J."/>
            <person name="Richardson P.M."/>
            <person name="Rouze P."/>
            <person name="Sanders I.R."/>
            <person name="Stajich J.E."/>
            <person name="Tunlid A."/>
            <person name="Tuskan G."/>
            <person name="Grigoriev I.V."/>
        </authorList>
    </citation>
    <scope>NUCLEOTIDE SEQUENCE [LARGE SCALE GENOMIC DNA]</scope>
    <source>
        <strain evidence="3">S238N-H82 / ATCC MYA-4686</strain>
    </source>
</reference>
<dbReference type="RefSeq" id="XP_001878846.1">
    <property type="nucleotide sequence ID" value="XM_001878811.1"/>
</dbReference>
<dbReference type="InParanoid" id="B0D4T2"/>